<keyword evidence="5" id="KW-1015">Disulfide bond</keyword>
<dbReference type="PROSITE" id="PS51362">
    <property type="entry name" value="TGF_BETA_2"/>
    <property type="match status" value="1"/>
</dbReference>
<comment type="subcellular location">
    <subcellularLocation>
        <location evidence="1">Secreted</location>
    </subcellularLocation>
</comment>
<dbReference type="STRING" id="112268.A0A182WD11"/>
<dbReference type="FunFam" id="2.10.90.10:FF:000058">
    <property type="entry name" value="Maverick"/>
    <property type="match status" value="1"/>
</dbReference>
<organism evidence="10 11">
    <name type="scientific">Anopheles minimus</name>
    <dbReference type="NCBI Taxonomy" id="112268"/>
    <lineage>
        <taxon>Eukaryota</taxon>
        <taxon>Metazoa</taxon>
        <taxon>Ecdysozoa</taxon>
        <taxon>Arthropoda</taxon>
        <taxon>Hexapoda</taxon>
        <taxon>Insecta</taxon>
        <taxon>Pterygota</taxon>
        <taxon>Neoptera</taxon>
        <taxon>Endopterygota</taxon>
        <taxon>Diptera</taxon>
        <taxon>Nematocera</taxon>
        <taxon>Culicoidea</taxon>
        <taxon>Culicidae</taxon>
        <taxon>Anophelinae</taxon>
        <taxon>Anopheles</taxon>
    </lineage>
</organism>
<dbReference type="PROSITE" id="PS00250">
    <property type="entry name" value="TGF_BETA_1"/>
    <property type="match status" value="1"/>
</dbReference>
<feature type="region of interest" description="Disordered" evidence="8">
    <location>
        <begin position="159"/>
        <end position="238"/>
    </location>
</feature>
<evidence type="ECO:0000313" key="11">
    <source>
        <dbReference type="Proteomes" id="UP000075920"/>
    </source>
</evidence>
<feature type="region of interest" description="Disordered" evidence="8">
    <location>
        <begin position="79"/>
        <end position="147"/>
    </location>
</feature>
<dbReference type="InterPro" id="IPR017948">
    <property type="entry name" value="TGFb_CS"/>
</dbReference>
<reference evidence="10" key="2">
    <citation type="submission" date="2020-05" db="UniProtKB">
        <authorList>
            <consortium name="EnsemblMetazoa"/>
        </authorList>
    </citation>
    <scope>IDENTIFICATION</scope>
    <source>
        <strain evidence="10">MINIMUS1</strain>
    </source>
</reference>
<protein>
    <recommendedName>
        <fullName evidence="9">TGF-beta family profile domain-containing protein</fullName>
    </recommendedName>
</protein>
<dbReference type="GO" id="GO:0008083">
    <property type="term" value="F:growth factor activity"/>
    <property type="evidence" value="ECO:0007669"/>
    <property type="project" value="UniProtKB-KW"/>
</dbReference>
<dbReference type="EnsemblMetazoa" id="AMIN008248-RA">
    <property type="protein sequence ID" value="AMIN008248-PA"/>
    <property type="gene ID" value="AMIN008248"/>
</dbReference>
<dbReference type="InterPro" id="IPR004000">
    <property type="entry name" value="Actin"/>
</dbReference>
<dbReference type="GO" id="GO:0005576">
    <property type="term" value="C:extracellular region"/>
    <property type="evidence" value="ECO:0007669"/>
    <property type="project" value="UniProtKB-SubCell"/>
</dbReference>
<keyword evidence="11" id="KW-1185">Reference proteome</keyword>
<dbReference type="SUPFAM" id="SSF53067">
    <property type="entry name" value="Actin-like ATPase domain"/>
    <property type="match status" value="2"/>
</dbReference>
<evidence type="ECO:0000256" key="6">
    <source>
        <dbReference type="RuleBase" id="RU000354"/>
    </source>
</evidence>
<evidence type="ECO:0000256" key="8">
    <source>
        <dbReference type="SAM" id="MobiDB-lite"/>
    </source>
</evidence>
<evidence type="ECO:0000256" key="7">
    <source>
        <dbReference type="RuleBase" id="RU000487"/>
    </source>
</evidence>
<evidence type="ECO:0000256" key="5">
    <source>
        <dbReference type="ARBA" id="ARBA00023157"/>
    </source>
</evidence>
<dbReference type="Pfam" id="PF00022">
    <property type="entry name" value="Actin"/>
    <property type="match status" value="1"/>
</dbReference>
<dbReference type="InterPro" id="IPR029034">
    <property type="entry name" value="Cystine-knot_cytokine"/>
</dbReference>
<comment type="similarity">
    <text evidence="7">Belongs to the actin family.</text>
</comment>
<accession>A0A182WD11</accession>
<dbReference type="Proteomes" id="UP000075920">
    <property type="component" value="Unassembled WGS sequence"/>
</dbReference>
<dbReference type="SMART" id="SM00204">
    <property type="entry name" value="TGFB"/>
    <property type="match status" value="1"/>
</dbReference>
<evidence type="ECO:0000259" key="9">
    <source>
        <dbReference type="PROSITE" id="PS51362"/>
    </source>
</evidence>
<name>A0A182WD11_9DIPT</name>
<dbReference type="VEuPathDB" id="VectorBase:AMIN008248"/>
<dbReference type="Gene3D" id="3.30.420.40">
    <property type="match status" value="2"/>
</dbReference>
<feature type="compositionally biased region" description="Basic residues" evidence="8">
    <location>
        <begin position="205"/>
        <end position="225"/>
    </location>
</feature>
<feature type="compositionally biased region" description="Polar residues" evidence="8">
    <location>
        <begin position="159"/>
        <end position="170"/>
    </location>
</feature>
<feature type="compositionally biased region" description="Low complexity" evidence="8">
    <location>
        <begin position="178"/>
        <end position="204"/>
    </location>
</feature>
<reference evidence="11" key="1">
    <citation type="submission" date="2013-03" db="EMBL/GenBank/DDBJ databases">
        <title>The Genome Sequence of Anopheles minimus MINIMUS1.</title>
        <authorList>
            <consortium name="The Broad Institute Genomics Platform"/>
            <person name="Neafsey D.E."/>
            <person name="Walton C."/>
            <person name="Walker B."/>
            <person name="Young S.K."/>
            <person name="Zeng Q."/>
            <person name="Gargeya S."/>
            <person name="Fitzgerald M."/>
            <person name="Haas B."/>
            <person name="Abouelleil A."/>
            <person name="Allen A.W."/>
            <person name="Alvarado L."/>
            <person name="Arachchi H.M."/>
            <person name="Berlin A.M."/>
            <person name="Chapman S.B."/>
            <person name="Gainer-Dewar J."/>
            <person name="Goldberg J."/>
            <person name="Griggs A."/>
            <person name="Gujja S."/>
            <person name="Hansen M."/>
            <person name="Howarth C."/>
            <person name="Imamovic A."/>
            <person name="Ireland A."/>
            <person name="Larimer J."/>
            <person name="McCowan C."/>
            <person name="Murphy C."/>
            <person name="Pearson M."/>
            <person name="Poon T.W."/>
            <person name="Priest M."/>
            <person name="Roberts A."/>
            <person name="Saif S."/>
            <person name="Shea T."/>
            <person name="Sisk P."/>
            <person name="Sykes S."/>
            <person name="Wortman J."/>
            <person name="Nusbaum C."/>
            <person name="Birren B."/>
        </authorList>
    </citation>
    <scope>NUCLEOTIDE SEQUENCE [LARGE SCALE GENOMIC DNA]</scope>
    <source>
        <strain evidence="11">MINIMUS1</strain>
    </source>
</reference>
<dbReference type="Gene3D" id="2.60.120.970">
    <property type="match status" value="1"/>
</dbReference>
<dbReference type="AlphaFoldDB" id="A0A182WD11"/>
<evidence type="ECO:0000256" key="3">
    <source>
        <dbReference type="ARBA" id="ARBA00022525"/>
    </source>
</evidence>
<dbReference type="SUPFAM" id="SSF57501">
    <property type="entry name" value="Cystine-knot cytokines"/>
    <property type="match status" value="1"/>
</dbReference>
<dbReference type="InterPro" id="IPR043129">
    <property type="entry name" value="ATPase_NBD"/>
</dbReference>
<sequence length="839" mass="95784">INISPQEYESKYAEYLDRVNRRRSLTRNVADDGWHEEHHLYSFPGTDHALNHRKLRRKRSLNNDFDLVYIRFDIPTRNASTGEMRGFQSPSLYHDPSAQATDGEDEDGEGPTAIDNPANALEQSLHHVGRGHRQSLSELPPISPENIEESSLNIMLTRRQNSARSTNAHSKQQHHAQHPQQQAHQVQQPVQQSPAQLHQHQLQTHGHRRKGRVRFKQQQQHHHHLQQQQQHPHPHQPGRTVTIHVYQLVEPYERHFLTSKTIAVQEIPPNGNRWYQLPLEEAVRTWLDGSRKNLGLELYCEGCHAHDVHIVHDSSPYFRSYDETPVLNVVGRLVQREKRSKLQRYRPQMRDYLSPPKTTACTAGNKRCCRHPLLVDFRDIEGFDFIIQPKIFDAGFCRGRCPTKFNPATHHALLQSLLHEHIKYDVPKPCCAPSSLDHIDVLHADPKNPQRLKKLKMPIYETMLQEKPAIVLEIGTALTKLGFAGEPYPRSIIPSEVLDHEAKNAGLTTPNRKLFDYRSEVELYDWLVEFLKTIFFKYVLVSPKDRKVVIVESVLCPTIIKEKLARALFCHFDVSSVFFVPTHLVVLATLAVETALVVDIGYKEAIVVPVFCGVQALYAWEAQPLAADSVHNEIKRQLLESGVDETLLTETTVEDIKIRTCFVTTAERAAKYREDGETSLQPCPDVDYPAKGEAIIKVSGRLRETAYEVMFPEDNDRLGLPYIILNAILKCPRDTRIPLANNLILIGGSTMVQGLTARLKSELLTLSRSDLYKDRLFVQTFKFHKAPAEPNFTAWLGGSIYGATDLVLSKSISREAYSKNQTIPDFTNYEETRGAPMRG</sequence>
<dbReference type="PANTHER" id="PTHR11937">
    <property type="entry name" value="ACTIN"/>
    <property type="match status" value="1"/>
</dbReference>
<keyword evidence="4 6" id="KW-0339">Growth factor</keyword>
<evidence type="ECO:0000256" key="4">
    <source>
        <dbReference type="ARBA" id="ARBA00023030"/>
    </source>
</evidence>
<feature type="domain" description="TGF-beta family profile" evidence="9">
    <location>
        <begin position="336"/>
        <end position="471"/>
    </location>
</feature>
<dbReference type="InterPro" id="IPR001839">
    <property type="entry name" value="TGF-b_C"/>
</dbReference>
<proteinExistence type="inferred from homology"/>
<keyword evidence="3" id="KW-0964">Secreted</keyword>
<dbReference type="Gene3D" id="3.90.640.10">
    <property type="entry name" value="Actin, Chain A, domain 4"/>
    <property type="match status" value="1"/>
</dbReference>
<evidence type="ECO:0000313" key="10">
    <source>
        <dbReference type="EnsemblMetazoa" id="AMIN008248-PA"/>
    </source>
</evidence>
<dbReference type="Gene3D" id="2.10.90.10">
    <property type="entry name" value="Cystine-knot cytokines"/>
    <property type="match status" value="1"/>
</dbReference>
<dbReference type="SMART" id="SM00268">
    <property type="entry name" value="ACTIN"/>
    <property type="match status" value="1"/>
</dbReference>
<dbReference type="Pfam" id="PF00019">
    <property type="entry name" value="TGF_beta"/>
    <property type="match status" value="1"/>
</dbReference>
<evidence type="ECO:0000256" key="1">
    <source>
        <dbReference type="ARBA" id="ARBA00004613"/>
    </source>
</evidence>
<evidence type="ECO:0000256" key="2">
    <source>
        <dbReference type="ARBA" id="ARBA00006656"/>
    </source>
</evidence>
<dbReference type="CDD" id="cd10207">
    <property type="entry name" value="ASKHA_NBD_Arp10"/>
    <property type="match status" value="1"/>
</dbReference>
<comment type="similarity">
    <text evidence="2 6">Belongs to the TGF-beta family.</text>
</comment>